<dbReference type="Proteomes" id="UP000177565">
    <property type="component" value="Unassembled WGS sequence"/>
</dbReference>
<proteinExistence type="predicted"/>
<evidence type="ECO:0000256" key="1">
    <source>
        <dbReference type="SAM" id="Phobius"/>
    </source>
</evidence>
<name>A0A1G2MR89_9BACT</name>
<dbReference type="NCBIfam" id="TIGR02532">
    <property type="entry name" value="IV_pilin_GFxxxE"/>
    <property type="match status" value="1"/>
</dbReference>
<dbReference type="Pfam" id="PF07963">
    <property type="entry name" value="N_methyl"/>
    <property type="match status" value="1"/>
</dbReference>
<feature type="transmembrane region" description="Helical" evidence="1">
    <location>
        <begin position="38"/>
        <end position="62"/>
    </location>
</feature>
<accession>A0A1G2MR89</accession>
<dbReference type="EMBL" id="MHRQ01000021">
    <property type="protein sequence ID" value="OHA26373.1"/>
    <property type="molecule type" value="Genomic_DNA"/>
</dbReference>
<comment type="caution">
    <text evidence="2">The sequence shown here is derived from an EMBL/GenBank/DDBJ whole genome shotgun (WGS) entry which is preliminary data.</text>
</comment>
<dbReference type="InterPro" id="IPR012902">
    <property type="entry name" value="N_methyl_site"/>
</dbReference>
<organism evidence="2 3">
    <name type="scientific">Candidatus Taylorbacteria bacterium RIFCSPHIGHO2_02_FULL_46_13</name>
    <dbReference type="NCBI Taxonomy" id="1802312"/>
    <lineage>
        <taxon>Bacteria</taxon>
        <taxon>Candidatus Tayloriibacteriota</taxon>
    </lineage>
</organism>
<dbReference type="AlphaFoldDB" id="A0A1G2MR89"/>
<reference evidence="2 3" key="1">
    <citation type="journal article" date="2016" name="Nat. Commun.">
        <title>Thousands of microbial genomes shed light on interconnected biogeochemical processes in an aquifer system.</title>
        <authorList>
            <person name="Anantharaman K."/>
            <person name="Brown C.T."/>
            <person name="Hug L.A."/>
            <person name="Sharon I."/>
            <person name="Castelle C.J."/>
            <person name="Probst A.J."/>
            <person name="Thomas B.C."/>
            <person name="Singh A."/>
            <person name="Wilkins M.J."/>
            <person name="Karaoz U."/>
            <person name="Brodie E.L."/>
            <person name="Williams K.H."/>
            <person name="Hubbard S.S."/>
            <person name="Banfield J.F."/>
        </authorList>
    </citation>
    <scope>NUCLEOTIDE SEQUENCE [LARGE SCALE GENOMIC DNA]</scope>
</reference>
<protein>
    <recommendedName>
        <fullName evidence="4">Type II secretion system protein GspI C-terminal domain-containing protein</fullName>
    </recommendedName>
</protein>
<sequence>MQNKYLQKNCSRLQAGFIQHHFYSGYKSGAGFTLVETLLAIAILSMAIVAPLGIASSGITAATTGKDRLIAIELAQDAIETIRNIRDQNRLRGDSWLSGLDECVSPKFCVVDSLPSFGNNNIIKSSGKGALRIQKDDGLYGYQPGNGWSDSPFSRSVVVTEISANKEIRVVATVTWKTIFTTKSVVLVSHLMKW</sequence>
<dbReference type="STRING" id="1802312.A3C06_01580"/>
<evidence type="ECO:0008006" key="4">
    <source>
        <dbReference type="Google" id="ProtNLM"/>
    </source>
</evidence>
<evidence type="ECO:0000313" key="3">
    <source>
        <dbReference type="Proteomes" id="UP000177565"/>
    </source>
</evidence>
<keyword evidence="1" id="KW-1133">Transmembrane helix</keyword>
<gene>
    <name evidence="2" type="ORF">A3C06_01580</name>
</gene>
<dbReference type="PROSITE" id="PS00409">
    <property type="entry name" value="PROKAR_NTER_METHYL"/>
    <property type="match status" value="1"/>
</dbReference>
<keyword evidence="1" id="KW-0472">Membrane</keyword>
<keyword evidence="1" id="KW-0812">Transmembrane</keyword>
<evidence type="ECO:0000313" key="2">
    <source>
        <dbReference type="EMBL" id="OHA26373.1"/>
    </source>
</evidence>